<comment type="subunit">
    <text evidence="2">Component of the archaeal exosome complex. Forms a trimer of Rrp4 and/or Csl4 subunits. The trimer associates with an hexameric ring-like arrangement composed of 3 Rrp41-Rrp42 heterodimers. Interacts with DnaG.</text>
</comment>
<dbReference type="InterPro" id="IPR030850">
    <property type="entry name" value="Exosome_Csl4_arc"/>
</dbReference>
<comment type="similarity">
    <text evidence="2">Belongs to the CSL4 family.</text>
</comment>
<dbReference type="GO" id="GO:0006401">
    <property type="term" value="P:RNA catabolic process"/>
    <property type="evidence" value="ECO:0007669"/>
    <property type="project" value="UniProtKB-UniRule"/>
</dbReference>
<dbReference type="GO" id="GO:0008270">
    <property type="term" value="F:zinc ion binding"/>
    <property type="evidence" value="ECO:0007669"/>
    <property type="project" value="UniProtKB-UniRule"/>
</dbReference>
<dbReference type="AlphaFoldDB" id="A0A484I907"/>
<accession>A0A484I907</accession>
<dbReference type="InterPro" id="IPR039771">
    <property type="entry name" value="Csl4"/>
</dbReference>
<dbReference type="InterPro" id="IPR025721">
    <property type="entry name" value="Exosome_cplx_N_dom"/>
</dbReference>
<dbReference type="RefSeq" id="WP_134484442.1">
    <property type="nucleotide sequence ID" value="NZ_LR216287.1"/>
</dbReference>
<keyword evidence="1 2" id="KW-0271">Exosome</keyword>
<feature type="binding site" evidence="2">
    <location>
        <position position="161"/>
    </location>
    <ligand>
        <name>Zn(2+)</name>
        <dbReference type="ChEBI" id="CHEBI:29105"/>
    </ligand>
</feature>
<evidence type="ECO:0000256" key="1">
    <source>
        <dbReference type="ARBA" id="ARBA00022835"/>
    </source>
</evidence>
<dbReference type="HAMAP" id="MF_00975">
    <property type="entry name" value="Exosome_Csl4"/>
    <property type="match status" value="1"/>
</dbReference>
<dbReference type="OrthoDB" id="6768at2157"/>
<protein>
    <recommendedName>
        <fullName evidence="2">Exosome complex component Csl4</fullName>
    </recommendedName>
</protein>
<sequence length="208" mass="23286">MKKVHEINRVTPGVLLSVIEEFDAGKNTYVDEGDVRSSVIGGSAIDFSDRILNVEQKNPPMIPKIGDVVVGYIDMLFGNMISVRILYINEKFSKSGFSAIASTRISNASSNYNSNWRDRSYKGKYIFKVGDIIRGKVYSLLNSSIHLTLDEKDLGVVYTICFSCGHEFTKVPGGLKCNFCGNFEERKVSTDFGKESFTALYDKQFLKL</sequence>
<keyword evidence="2" id="KW-0963">Cytoplasm</keyword>
<feature type="binding site" evidence="2">
    <location>
        <position position="164"/>
    </location>
    <ligand>
        <name>Zn(2+)</name>
        <dbReference type="ChEBI" id="CHEBI:29105"/>
    </ligand>
</feature>
<dbReference type="GeneID" id="39421182"/>
<dbReference type="GO" id="GO:0000178">
    <property type="term" value="C:exosome (RNase complex)"/>
    <property type="evidence" value="ECO:0007669"/>
    <property type="project" value="UniProtKB-KW"/>
</dbReference>
<dbReference type="EMBL" id="LR216287">
    <property type="protein sequence ID" value="VFJ14200.1"/>
    <property type="molecule type" value="Genomic_DNA"/>
</dbReference>
<feature type="domain" description="Exosome complex component N-terminal" evidence="3">
    <location>
        <begin position="10"/>
        <end position="41"/>
    </location>
</feature>
<dbReference type="PANTHER" id="PTHR12686">
    <property type="entry name" value="3'-5' EXORIBONUCLEASE CSL4-RELATED"/>
    <property type="match status" value="1"/>
</dbReference>
<evidence type="ECO:0000313" key="5">
    <source>
        <dbReference type="Proteomes" id="UP000294299"/>
    </source>
</evidence>
<dbReference type="InterPro" id="IPR012340">
    <property type="entry name" value="NA-bd_OB-fold"/>
</dbReference>
<dbReference type="Proteomes" id="UP000294299">
    <property type="component" value="Chromosome NFRAN"/>
</dbReference>
<evidence type="ECO:0000313" key="4">
    <source>
        <dbReference type="EMBL" id="VFJ14200.1"/>
    </source>
</evidence>
<keyword evidence="2" id="KW-0479">Metal-binding</keyword>
<evidence type="ECO:0000256" key="2">
    <source>
        <dbReference type="HAMAP-Rule" id="MF_00975"/>
    </source>
</evidence>
<feature type="binding site" evidence="2">
    <location>
        <position position="177"/>
    </location>
    <ligand>
        <name>Zn(2+)</name>
        <dbReference type="ChEBI" id="CHEBI:29105"/>
    </ligand>
</feature>
<comment type="function">
    <text evidence="2">Non-catalytic component of the exosome, which is a complex involved in RNA degradation. Increases the RNA binding and the efficiency of RNA degradation. Helpful for the interaction of the exosome with A-poor RNAs.</text>
</comment>
<dbReference type="Gene3D" id="2.40.50.100">
    <property type="match status" value="1"/>
</dbReference>
<dbReference type="GO" id="GO:0006396">
    <property type="term" value="P:RNA processing"/>
    <property type="evidence" value="ECO:0007669"/>
    <property type="project" value="InterPro"/>
</dbReference>
<feature type="binding site" evidence="2">
    <location>
        <position position="180"/>
    </location>
    <ligand>
        <name>Zn(2+)</name>
        <dbReference type="ChEBI" id="CHEBI:29105"/>
    </ligand>
</feature>
<dbReference type="Gene3D" id="2.40.50.140">
    <property type="entry name" value="Nucleic acid-binding proteins"/>
    <property type="match status" value="1"/>
</dbReference>
<dbReference type="Pfam" id="PF14382">
    <property type="entry name" value="ECR1_N"/>
    <property type="match status" value="1"/>
</dbReference>
<dbReference type="SUPFAM" id="SSF110324">
    <property type="entry name" value="Ribosomal L27 protein-like"/>
    <property type="match status" value="1"/>
</dbReference>
<dbReference type="SUPFAM" id="SSF50249">
    <property type="entry name" value="Nucleic acid-binding proteins"/>
    <property type="match status" value="1"/>
</dbReference>
<proteinExistence type="inferred from homology"/>
<comment type="subcellular location">
    <subcellularLocation>
        <location evidence="2">Cytoplasm</location>
    </subcellularLocation>
</comment>
<evidence type="ECO:0000259" key="3">
    <source>
        <dbReference type="Pfam" id="PF14382"/>
    </source>
</evidence>
<organism evidence="4 5">
    <name type="scientific">Candidatus Nitrosocosmicus franklandianus</name>
    <dbReference type="NCBI Taxonomy" id="1798806"/>
    <lineage>
        <taxon>Archaea</taxon>
        <taxon>Nitrososphaerota</taxon>
        <taxon>Nitrososphaeria</taxon>
        <taxon>Nitrososphaerales</taxon>
        <taxon>Nitrososphaeraceae</taxon>
        <taxon>Candidatus Nitrosocosmicus</taxon>
    </lineage>
</organism>
<gene>
    <name evidence="4" type="primary">csl</name>
    <name evidence="2" type="synonym">csl4</name>
    <name evidence="4" type="ORF">NFRAN_1878</name>
</gene>
<reference evidence="4 5" key="1">
    <citation type="submission" date="2019-02" db="EMBL/GenBank/DDBJ databases">
        <authorList>
            <person name="Lehtovirta-Morley E L."/>
        </authorList>
    </citation>
    <scope>NUCLEOTIDE SEQUENCE [LARGE SCALE GENOMIC DNA]</scope>
    <source>
        <strain evidence="4">NFRAN1</strain>
    </source>
</reference>
<dbReference type="KEGG" id="nfn:NFRAN_1878"/>
<dbReference type="PANTHER" id="PTHR12686:SF8">
    <property type="entry name" value="EXOSOME COMPLEX COMPONENT CSL4"/>
    <property type="match status" value="1"/>
</dbReference>
<dbReference type="GO" id="GO:0005737">
    <property type="term" value="C:cytoplasm"/>
    <property type="evidence" value="ECO:0007669"/>
    <property type="project" value="UniProtKB-SubCell"/>
</dbReference>
<keyword evidence="5" id="KW-1185">Reference proteome</keyword>
<keyword evidence="2" id="KW-0862">Zinc</keyword>
<dbReference type="NCBIfam" id="NF034126">
    <property type="entry name" value="PRK09521.1"/>
    <property type="match status" value="1"/>
</dbReference>
<name>A0A484I907_9ARCH</name>